<dbReference type="Pfam" id="PF01546">
    <property type="entry name" value="Peptidase_M20"/>
    <property type="match status" value="1"/>
</dbReference>
<dbReference type="InterPro" id="IPR011650">
    <property type="entry name" value="Peptidase_M20_dimer"/>
</dbReference>
<dbReference type="GO" id="GO:0046872">
    <property type="term" value="F:metal ion binding"/>
    <property type="evidence" value="ECO:0007669"/>
    <property type="project" value="UniProtKB-KW"/>
</dbReference>
<dbReference type="EMBL" id="FYEK01000003">
    <property type="protein sequence ID" value="SNB53144.1"/>
    <property type="molecule type" value="Genomic_DNA"/>
</dbReference>
<evidence type="ECO:0000256" key="4">
    <source>
        <dbReference type="ARBA" id="ARBA00022833"/>
    </source>
</evidence>
<dbReference type="PANTHER" id="PTHR43808">
    <property type="entry name" value="ACETYLORNITHINE DEACETYLASE"/>
    <property type="match status" value="1"/>
</dbReference>
<dbReference type="OrthoDB" id="9792335at2"/>
<sequence length="370" mass="40067">MKAPAREGLEGFLRETLARLIAIPSPSGEEGALLMFLEGWLRERGFPVARFPVPDHPWPNLLIHPQPRPRLLIDVHIDTFPPYGHPHPYEAVEREGRIYGRGSADVKGGLAALLGALTLLGPERLAGSPVTIALTVDEENMGRGAEALARACRPEAVLAIEPTQLEIHIAEAGTLELALEVRGQPAHGSAVESGRNAIRIAIALMEELEALPAIQAQHPQIGRGTVTPLFIHGGEPALAIPDRCALHLDLRWLPGIPREDLLAQVETVLARHPVRWEILDLSPPFETDPQAPLVQALARALTEIGLPVRLGGMPSWTDAEPFARYGAQAVVFGPGTLAVAHTPDEHIHLLELHQAAQVFLVLLQQFTAST</sequence>
<reference evidence="7" key="1">
    <citation type="submission" date="2017-06" db="EMBL/GenBank/DDBJ databases">
        <authorList>
            <person name="Varghese N."/>
            <person name="Submissions S."/>
        </authorList>
    </citation>
    <scope>NUCLEOTIDE SEQUENCE [LARGE SCALE GENOMIC DNA]</scope>
    <source>
        <strain evidence="7">JAD2</strain>
    </source>
</reference>
<protein>
    <submittedName>
        <fullName evidence="6">Acetylornithine deacetylase</fullName>
    </submittedName>
</protein>
<accession>A0A212Q1M6</accession>
<feature type="domain" description="Peptidase M20 dimerisation" evidence="5">
    <location>
        <begin position="170"/>
        <end position="276"/>
    </location>
</feature>
<dbReference type="SUPFAM" id="SSF55031">
    <property type="entry name" value="Bacterial exopeptidase dimerisation domain"/>
    <property type="match status" value="1"/>
</dbReference>
<keyword evidence="4" id="KW-0862">Zinc</keyword>
<evidence type="ECO:0000313" key="7">
    <source>
        <dbReference type="Proteomes" id="UP000197025"/>
    </source>
</evidence>
<proteinExistence type="predicted"/>
<evidence type="ECO:0000256" key="1">
    <source>
        <dbReference type="ARBA" id="ARBA00001947"/>
    </source>
</evidence>
<keyword evidence="2" id="KW-0479">Metal-binding</keyword>
<dbReference type="RefSeq" id="WP_088570177.1">
    <property type="nucleotide sequence ID" value="NZ_FYEK01000003.1"/>
</dbReference>
<dbReference type="InterPro" id="IPR002933">
    <property type="entry name" value="Peptidase_M20"/>
</dbReference>
<dbReference type="PANTHER" id="PTHR43808:SF25">
    <property type="entry name" value="PEPTIDASE M20 DIMERISATION DOMAIN-CONTAINING PROTEIN"/>
    <property type="match status" value="1"/>
</dbReference>
<dbReference type="PROSITE" id="PS00759">
    <property type="entry name" value="ARGE_DAPE_CPG2_2"/>
    <property type="match status" value="1"/>
</dbReference>
<comment type="cofactor">
    <cofactor evidence="1">
        <name>Zn(2+)</name>
        <dbReference type="ChEBI" id="CHEBI:29105"/>
    </cofactor>
</comment>
<evidence type="ECO:0000256" key="2">
    <source>
        <dbReference type="ARBA" id="ARBA00022723"/>
    </source>
</evidence>
<gene>
    <name evidence="6" type="ORF">SAMN02746019_00024160</name>
</gene>
<dbReference type="GO" id="GO:0016787">
    <property type="term" value="F:hydrolase activity"/>
    <property type="evidence" value="ECO:0007669"/>
    <property type="project" value="UniProtKB-KW"/>
</dbReference>
<dbReference type="Gene3D" id="3.30.70.360">
    <property type="match status" value="1"/>
</dbReference>
<evidence type="ECO:0000259" key="5">
    <source>
        <dbReference type="Pfam" id="PF07687"/>
    </source>
</evidence>
<organism evidence="6 7">
    <name type="scientific">Thermoflexus hugenholtzii JAD2</name>
    <dbReference type="NCBI Taxonomy" id="877466"/>
    <lineage>
        <taxon>Bacteria</taxon>
        <taxon>Bacillati</taxon>
        <taxon>Chloroflexota</taxon>
        <taxon>Thermoflexia</taxon>
        <taxon>Thermoflexales</taxon>
        <taxon>Thermoflexaceae</taxon>
        <taxon>Thermoflexus</taxon>
    </lineage>
</organism>
<evidence type="ECO:0000256" key="3">
    <source>
        <dbReference type="ARBA" id="ARBA00022801"/>
    </source>
</evidence>
<dbReference type="Gene3D" id="3.40.630.10">
    <property type="entry name" value="Zn peptidases"/>
    <property type="match status" value="1"/>
</dbReference>
<keyword evidence="7" id="KW-1185">Reference proteome</keyword>
<dbReference type="Pfam" id="PF07687">
    <property type="entry name" value="M20_dimer"/>
    <property type="match status" value="1"/>
</dbReference>
<dbReference type="InterPro" id="IPR001261">
    <property type="entry name" value="ArgE/DapE_CS"/>
</dbReference>
<keyword evidence="3" id="KW-0378">Hydrolase</keyword>
<dbReference type="InterPro" id="IPR036264">
    <property type="entry name" value="Bact_exopeptidase_dim_dom"/>
</dbReference>
<name>A0A212Q1M6_9CHLR</name>
<dbReference type="InterPro" id="IPR050072">
    <property type="entry name" value="Peptidase_M20A"/>
</dbReference>
<dbReference type="Proteomes" id="UP000197025">
    <property type="component" value="Unassembled WGS sequence"/>
</dbReference>
<dbReference type="SUPFAM" id="SSF53187">
    <property type="entry name" value="Zn-dependent exopeptidases"/>
    <property type="match status" value="1"/>
</dbReference>
<dbReference type="InParanoid" id="A0A212Q1M6"/>
<dbReference type="AlphaFoldDB" id="A0A212Q1M6"/>
<evidence type="ECO:0000313" key="6">
    <source>
        <dbReference type="EMBL" id="SNB53144.1"/>
    </source>
</evidence>